<evidence type="ECO:0000256" key="3">
    <source>
        <dbReference type="ARBA" id="ARBA00022723"/>
    </source>
</evidence>
<evidence type="ECO:0000256" key="7">
    <source>
        <dbReference type="PIRSR" id="PIRSR602401-1"/>
    </source>
</evidence>
<dbReference type="InterPro" id="IPR017972">
    <property type="entry name" value="Cyt_P450_CS"/>
</dbReference>
<accession>W8RUY4</accession>
<keyword evidence="3 7" id="KW-0479">Metal-binding</keyword>
<organism evidence="10">
    <name type="scientific">Brachionus koreanus</name>
    <dbReference type="NCBI Taxonomy" id="1199090"/>
    <lineage>
        <taxon>Eukaryota</taxon>
        <taxon>Metazoa</taxon>
        <taxon>Spiralia</taxon>
        <taxon>Gnathifera</taxon>
        <taxon>Rotifera</taxon>
        <taxon>Eurotatoria</taxon>
        <taxon>Monogononta</taxon>
        <taxon>Pseudotrocha</taxon>
        <taxon>Ploima</taxon>
        <taxon>Brachionidae</taxon>
        <taxon>Brachionus</taxon>
    </lineage>
</organism>
<dbReference type="Pfam" id="PF00067">
    <property type="entry name" value="p450"/>
    <property type="match status" value="1"/>
</dbReference>
<keyword evidence="2 7" id="KW-0349">Heme</keyword>
<evidence type="ECO:0000256" key="6">
    <source>
        <dbReference type="ARBA" id="ARBA00023033"/>
    </source>
</evidence>
<reference evidence="10" key="1">
    <citation type="journal article" date="2013" name="Environ. Sci. Technol.">
        <title>Expression pattern of entire cytochrome P450 genes and response of defensomes in the benzo[a]pyrene-exposed monogonont rotifer Brachionus koreanus.</title>
        <authorList>
            <person name="Kim R.O."/>
            <person name="Kim B.M."/>
            <person name="Jeong C.B."/>
            <person name="Nelson D.R."/>
            <person name="Lee J.S."/>
            <person name="Rhee J.S."/>
        </authorList>
    </citation>
    <scope>NUCLEOTIDE SEQUENCE</scope>
</reference>
<dbReference type="PRINTS" id="PR00463">
    <property type="entry name" value="EP450I"/>
</dbReference>
<dbReference type="Gene3D" id="1.10.630.10">
    <property type="entry name" value="Cytochrome P450"/>
    <property type="match status" value="1"/>
</dbReference>
<dbReference type="PANTHER" id="PTHR24289">
    <property type="entry name" value="STEROID 17-ALPHA-HYDROXYLASE/17,20 LYASE"/>
    <property type="match status" value="1"/>
</dbReference>
<keyword evidence="4 8" id="KW-0560">Oxidoreductase</keyword>
<evidence type="ECO:0000256" key="9">
    <source>
        <dbReference type="SAM" id="SignalP"/>
    </source>
</evidence>
<feature type="signal peptide" evidence="9">
    <location>
        <begin position="1"/>
        <end position="17"/>
    </location>
</feature>
<evidence type="ECO:0000313" key="10">
    <source>
        <dbReference type="EMBL" id="AHL88978.1"/>
    </source>
</evidence>
<dbReference type="PANTHER" id="PTHR24289:SF1">
    <property type="entry name" value="STEROID 17-ALPHA-HYDROXYLASE_17,20 LYASE"/>
    <property type="match status" value="1"/>
</dbReference>
<feature type="binding site" description="axial binding residue" evidence="7">
    <location>
        <position position="449"/>
    </location>
    <ligand>
        <name>heme</name>
        <dbReference type="ChEBI" id="CHEBI:30413"/>
    </ligand>
    <ligandPart>
        <name>Fe</name>
        <dbReference type="ChEBI" id="CHEBI:18248"/>
    </ligandPart>
</feature>
<dbReference type="AlphaFoldDB" id="W8RUY4"/>
<dbReference type="EMBL" id="KC905747">
    <property type="protein sequence ID" value="AHL88978.1"/>
    <property type="molecule type" value="mRNA"/>
</dbReference>
<feature type="chain" id="PRO_5004912566" evidence="9">
    <location>
        <begin position="18"/>
        <end position="505"/>
    </location>
</feature>
<dbReference type="InterPro" id="IPR001128">
    <property type="entry name" value="Cyt_P450"/>
</dbReference>
<keyword evidence="6 8" id="KW-0503">Monooxygenase</keyword>
<comment type="similarity">
    <text evidence="1 8">Belongs to the cytochrome P450 family.</text>
</comment>
<dbReference type="GO" id="GO:0004497">
    <property type="term" value="F:monooxygenase activity"/>
    <property type="evidence" value="ECO:0007669"/>
    <property type="project" value="UniProtKB-KW"/>
</dbReference>
<evidence type="ECO:0000256" key="1">
    <source>
        <dbReference type="ARBA" id="ARBA00010617"/>
    </source>
</evidence>
<evidence type="ECO:0000256" key="8">
    <source>
        <dbReference type="RuleBase" id="RU000461"/>
    </source>
</evidence>
<dbReference type="InterPro" id="IPR002401">
    <property type="entry name" value="Cyt_P450_E_grp-I"/>
</dbReference>
<keyword evidence="9" id="KW-0732">Signal</keyword>
<protein>
    <submittedName>
        <fullName evidence="10">Cytochrome p450 3048A1</fullName>
    </submittedName>
</protein>
<dbReference type="InterPro" id="IPR036396">
    <property type="entry name" value="Cyt_P450_sf"/>
</dbReference>
<dbReference type="SUPFAM" id="SSF48264">
    <property type="entry name" value="Cytochrome P450"/>
    <property type="match status" value="1"/>
</dbReference>
<dbReference type="GO" id="GO:0005506">
    <property type="term" value="F:iron ion binding"/>
    <property type="evidence" value="ECO:0007669"/>
    <property type="project" value="InterPro"/>
</dbReference>
<evidence type="ECO:0000256" key="4">
    <source>
        <dbReference type="ARBA" id="ARBA00023002"/>
    </source>
</evidence>
<keyword evidence="5 7" id="KW-0408">Iron</keyword>
<sequence>MNLIILGLFLLLVCSFALIKYRKFINERDLMPPMVPGRHLFGNYFDLKKEPIHLSLSRMGQNYGHAFTIRVFGHVMVVLNSRESISQMLCTKTIEAAARPTCLLVQLATNGAQDLVFSKPNLKWLQLRTAFHKFFADMKKLHDRKDIAEIVLVDEWASMFKKFESLSHKKLAYEIKNLIYQSQSKLMSVILFGEEVADDQLLIEQIRSLDAMSKNVIGSLYHVMMNMRPLENIFDSSGLSQLCKALDFQKKLLGLILDKQTSQARQSTGTSQSDNICLRSILDLMISLLNLDKPMFTQVQIKNVLTELIFAGIDGVVATVNSFILFICVHKDVQQRLYEEIRKHVQADMVLLSDKKILNFTNACIHETLRLVSQIPLGIFRKTVTKSKVCGYEIPADTMVIPNLWKLHHDESVYAEAFKFKPDRFMYNESFRVQESMQLFVFGAGKRACPGRNLALNLIFLFVSNLVKNFEFEIEDEVDKDPRQFTLGSQLEPGSYRIKSTCRQN</sequence>
<dbReference type="GO" id="GO:0016705">
    <property type="term" value="F:oxidoreductase activity, acting on paired donors, with incorporation or reduction of molecular oxygen"/>
    <property type="evidence" value="ECO:0007669"/>
    <property type="project" value="InterPro"/>
</dbReference>
<evidence type="ECO:0000256" key="2">
    <source>
        <dbReference type="ARBA" id="ARBA00022617"/>
    </source>
</evidence>
<reference evidence="10" key="2">
    <citation type="submission" date="2013-04" db="EMBL/GenBank/DDBJ databases">
        <authorList>
            <person name="Kim R.-O."/>
        </authorList>
    </citation>
    <scope>NUCLEOTIDE SEQUENCE</scope>
</reference>
<name>W8RUY4_9BILA</name>
<dbReference type="PROSITE" id="PS00086">
    <property type="entry name" value="CYTOCHROME_P450"/>
    <property type="match status" value="1"/>
</dbReference>
<comment type="cofactor">
    <cofactor evidence="7">
        <name>heme</name>
        <dbReference type="ChEBI" id="CHEBI:30413"/>
    </cofactor>
</comment>
<evidence type="ECO:0000256" key="5">
    <source>
        <dbReference type="ARBA" id="ARBA00023004"/>
    </source>
</evidence>
<proteinExistence type="evidence at transcript level"/>
<dbReference type="GO" id="GO:0020037">
    <property type="term" value="F:heme binding"/>
    <property type="evidence" value="ECO:0007669"/>
    <property type="project" value="InterPro"/>
</dbReference>
<gene>
    <name evidence="10" type="primary">CYP3048A1</name>
</gene>